<feature type="domain" description="AAA+ ATPase" evidence="8">
    <location>
        <begin position="608"/>
        <end position="745"/>
    </location>
</feature>
<dbReference type="PANTHER" id="PTHR45644:SF85">
    <property type="entry name" value="P-LOOP CONTAINING NUCLEOSIDE TRIPHOSPHATE HYDROLASES SUPERFAMILY PROTEIN"/>
    <property type="match status" value="1"/>
</dbReference>
<reference evidence="9" key="1">
    <citation type="journal article" date="2005" name="PLoS Biol.">
        <title>The genomes of Oryza sativa: a history of duplications.</title>
        <authorList>
            <person name="Yu J."/>
            <person name="Wang J."/>
            <person name="Lin W."/>
            <person name="Li S."/>
            <person name="Li H."/>
            <person name="Zhou J."/>
            <person name="Ni P."/>
            <person name="Dong W."/>
            <person name="Hu S."/>
            <person name="Zeng C."/>
            <person name="Zhang J."/>
            <person name="Zhang Y."/>
            <person name="Li R."/>
            <person name="Xu Z."/>
            <person name="Li S."/>
            <person name="Li X."/>
            <person name="Zheng H."/>
            <person name="Cong L."/>
            <person name="Lin L."/>
            <person name="Yin J."/>
            <person name="Geng J."/>
            <person name="Li G."/>
            <person name="Shi J."/>
            <person name="Liu J."/>
            <person name="Lv H."/>
            <person name="Li J."/>
            <person name="Wang J."/>
            <person name="Deng Y."/>
            <person name="Ran L."/>
            <person name="Shi X."/>
            <person name="Wang X."/>
            <person name="Wu Q."/>
            <person name="Li C."/>
            <person name="Ren X."/>
            <person name="Wang J."/>
            <person name="Wang X."/>
            <person name="Li D."/>
            <person name="Liu D."/>
            <person name="Zhang X."/>
            <person name="Ji Z."/>
            <person name="Zhao W."/>
            <person name="Sun Y."/>
            <person name="Zhang Z."/>
            <person name="Bao J."/>
            <person name="Han Y."/>
            <person name="Dong L."/>
            <person name="Ji J."/>
            <person name="Chen P."/>
            <person name="Wu S."/>
            <person name="Liu J."/>
            <person name="Xiao Y."/>
            <person name="Bu D."/>
            <person name="Tan J."/>
            <person name="Yang L."/>
            <person name="Ye C."/>
            <person name="Zhang J."/>
            <person name="Xu J."/>
            <person name="Zhou Y."/>
            <person name="Yu Y."/>
            <person name="Zhang B."/>
            <person name="Zhuang S."/>
            <person name="Wei H."/>
            <person name="Liu B."/>
            <person name="Lei M."/>
            <person name="Yu H."/>
            <person name="Li Y."/>
            <person name="Xu H."/>
            <person name="Wei S."/>
            <person name="He X."/>
            <person name="Fang L."/>
            <person name="Zhang Z."/>
            <person name="Zhang Y."/>
            <person name="Huang X."/>
            <person name="Su Z."/>
            <person name="Tong W."/>
            <person name="Li J."/>
            <person name="Tong Z."/>
            <person name="Li S."/>
            <person name="Ye J."/>
            <person name="Wang L."/>
            <person name="Fang L."/>
            <person name="Lei T."/>
            <person name="Chen C."/>
            <person name="Chen H."/>
            <person name="Xu Z."/>
            <person name="Li H."/>
            <person name="Huang H."/>
            <person name="Zhang F."/>
            <person name="Xu H."/>
            <person name="Li N."/>
            <person name="Zhao C."/>
            <person name="Li S."/>
            <person name="Dong L."/>
            <person name="Huang Y."/>
            <person name="Li L."/>
            <person name="Xi Y."/>
            <person name="Qi Q."/>
            <person name="Li W."/>
            <person name="Zhang B."/>
            <person name="Hu W."/>
            <person name="Zhang Y."/>
            <person name="Tian X."/>
            <person name="Jiao Y."/>
            <person name="Liang X."/>
            <person name="Jin J."/>
            <person name="Gao L."/>
            <person name="Zheng W."/>
            <person name="Hao B."/>
            <person name="Liu S."/>
            <person name="Wang W."/>
            <person name="Yuan L."/>
            <person name="Cao M."/>
            <person name="McDermott J."/>
            <person name="Samudrala R."/>
            <person name="Wang J."/>
            <person name="Wong G.K."/>
            <person name="Yang H."/>
        </authorList>
    </citation>
    <scope>NUCLEOTIDE SEQUENCE [LARGE SCALE GENOMIC DNA]</scope>
</reference>
<dbReference type="InterPro" id="IPR027417">
    <property type="entry name" value="P-loop_NTPase"/>
</dbReference>
<dbReference type="Pfam" id="PF17862">
    <property type="entry name" value="AAA_lid_3"/>
    <property type="match status" value="1"/>
</dbReference>
<evidence type="ECO:0000256" key="1">
    <source>
        <dbReference type="ARBA" id="ARBA00004572"/>
    </source>
</evidence>
<feature type="compositionally biased region" description="Low complexity" evidence="6">
    <location>
        <begin position="259"/>
        <end position="269"/>
    </location>
</feature>
<feature type="region of interest" description="Disordered" evidence="6">
    <location>
        <begin position="804"/>
        <end position="825"/>
    </location>
</feature>
<dbReference type="PROSITE" id="PS00674">
    <property type="entry name" value="AAA"/>
    <property type="match status" value="1"/>
</dbReference>
<dbReference type="InterPro" id="IPR056653">
    <property type="entry name" value="DUF7751"/>
</dbReference>
<dbReference type="Gene3D" id="3.40.50.300">
    <property type="entry name" value="P-loop containing nucleotide triphosphate hydrolases"/>
    <property type="match status" value="1"/>
</dbReference>
<dbReference type="GO" id="GO:0016887">
    <property type="term" value="F:ATP hydrolysis activity"/>
    <property type="evidence" value="ECO:0007669"/>
    <property type="project" value="InterPro"/>
</dbReference>
<feature type="compositionally biased region" description="Basic and acidic residues" evidence="6">
    <location>
        <begin position="528"/>
        <end position="540"/>
    </location>
</feature>
<dbReference type="Gene3D" id="1.10.8.60">
    <property type="match status" value="1"/>
</dbReference>
<keyword evidence="2" id="KW-0547">Nucleotide-binding</keyword>
<dbReference type="Pfam" id="PF00004">
    <property type="entry name" value="AAA"/>
    <property type="match status" value="1"/>
</dbReference>
<dbReference type="InterPro" id="IPR041569">
    <property type="entry name" value="AAA_lid_3"/>
</dbReference>
<dbReference type="GO" id="GO:0005741">
    <property type="term" value="C:mitochondrial outer membrane"/>
    <property type="evidence" value="ECO:0007669"/>
    <property type="project" value="UniProtKB-SubCell"/>
</dbReference>
<dbReference type="SUPFAM" id="SSF52540">
    <property type="entry name" value="P-loop containing nucleoside triphosphate hydrolases"/>
    <property type="match status" value="1"/>
</dbReference>
<keyword evidence="5" id="KW-0496">Mitochondrion</keyword>
<feature type="chain" id="PRO_5002883457" description="AAA+ ATPase domain-containing protein" evidence="7">
    <location>
        <begin position="18"/>
        <end position="883"/>
    </location>
</feature>
<accession>B9EU68</accession>
<feature type="signal peptide" evidence="7">
    <location>
        <begin position="1"/>
        <end position="17"/>
    </location>
</feature>
<keyword evidence="7" id="KW-0732">Signal</keyword>
<dbReference type="SMART" id="SM00382">
    <property type="entry name" value="AAA"/>
    <property type="match status" value="1"/>
</dbReference>
<dbReference type="GO" id="GO:0005524">
    <property type="term" value="F:ATP binding"/>
    <property type="evidence" value="ECO:0007669"/>
    <property type="project" value="UniProtKB-KW"/>
</dbReference>
<dbReference type="InterPro" id="IPR051701">
    <property type="entry name" value="Mito_OM_Translocase_MSP1"/>
</dbReference>
<name>B9EU68_ORYSJ</name>
<dbReference type="Pfam" id="PF24933">
    <property type="entry name" value="DUF7751"/>
    <property type="match status" value="1"/>
</dbReference>
<reference evidence="9" key="2">
    <citation type="submission" date="2008-12" db="EMBL/GenBank/DDBJ databases">
        <title>Improved gene annotation of the rice (Oryza sativa) genomes.</title>
        <authorList>
            <person name="Wang J."/>
            <person name="Li R."/>
            <person name="Fan W."/>
            <person name="Huang Q."/>
            <person name="Zhang J."/>
            <person name="Zhou Y."/>
            <person name="Hu Y."/>
            <person name="Zi S."/>
            <person name="Li J."/>
            <person name="Ni P."/>
            <person name="Zheng H."/>
            <person name="Zhang Y."/>
            <person name="Zhao M."/>
            <person name="Hao Q."/>
            <person name="McDermott J."/>
            <person name="Samudrala R."/>
            <person name="Kristiansen K."/>
            <person name="Wong G.K.-S."/>
        </authorList>
    </citation>
    <scope>NUCLEOTIDE SEQUENCE</scope>
</reference>
<evidence type="ECO:0000256" key="4">
    <source>
        <dbReference type="ARBA" id="ARBA00022840"/>
    </source>
</evidence>
<organism evidence="9">
    <name type="scientific">Oryza sativa subsp. japonica</name>
    <name type="common">Rice</name>
    <dbReference type="NCBI Taxonomy" id="39947"/>
    <lineage>
        <taxon>Eukaryota</taxon>
        <taxon>Viridiplantae</taxon>
        <taxon>Streptophyta</taxon>
        <taxon>Embryophyta</taxon>
        <taxon>Tracheophyta</taxon>
        <taxon>Spermatophyta</taxon>
        <taxon>Magnoliopsida</taxon>
        <taxon>Liliopsida</taxon>
        <taxon>Poales</taxon>
        <taxon>Poaceae</taxon>
        <taxon>BOP clade</taxon>
        <taxon>Oryzoideae</taxon>
        <taxon>Oryzeae</taxon>
        <taxon>Oryzinae</taxon>
        <taxon>Oryza</taxon>
        <taxon>Oryza sativa</taxon>
    </lineage>
</organism>
<proteinExistence type="predicted"/>
<gene>
    <name evidence="9" type="ORF">OsJ_00955</name>
</gene>
<keyword evidence="4" id="KW-0067">ATP-binding</keyword>
<dbReference type="FunFam" id="3.40.50.300:FF:000416">
    <property type="entry name" value="p-loop nucleoside triphosphate hydrolase superfamily protein"/>
    <property type="match status" value="1"/>
</dbReference>
<evidence type="ECO:0000313" key="9">
    <source>
        <dbReference type="EMBL" id="EEE54150.1"/>
    </source>
</evidence>
<keyword evidence="3" id="KW-1000">Mitochondrion outer membrane</keyword>
<feature type="region of interest" description="Disordered" evidence="6">
    <location>
        <begin position="225"/>
        <end position="280"/>
    </location>
</feature>
<evidence type="ECO:0000256" key="3">
    <source>
        <dbReference type="ARBA" id="ARBA00022787"/>
    </source>
</evidence>
<evidence type="ECO:0000256" key="7">
    <source>
        <dbReference type="SAM" id="SignalP"/>
    </source>
</evidence>
<dbReference type="InterPro" id="IPR003960">
    <property type="entry name" value="ATPase_AAA_CS"/>
</dbReference>
<evidence type="ECO:0000259" key="8">
    <source>
        <dbReference type="SMART" id="SM00382"/>
    </source>
</evidence>
<protein>
    <recommendedName>
        <fullName evidence="8">AAA+ ATPase domain-containing protein</fullName>
    </recommendedName>
</protein>
<sequence>MSAVGIGIGVGVGLGLASAPWAGGGGQGARVGVTVERVEQELRRLVVDGADSRVTFDGFPYYLSEQTRVLLTSAAYVHLKQADISQYTRNLAPASRAILLSGPADFSSSQIHSKYGGGSSTDSSFKRSISETTLEKVSGLLGSLSILPQKEKPKELYQQMLAKALAHYFEAKLLLLDPTDFLIKIHSKYGGGSSTDSSFKRSISETTLEKVSGLLGSLSILPQKEKPKGTIRRQSSMTDMKLRSSESTSSFPKLKRNASTSSDMSSLASQGPPNNPASLRRASSWTFDEKILVQAVYKVLHSVSKKNPIVLYIRDVEKFLHKSKKMYVMFEKLLNKLEGPVLVLGSRIVDMDFDEELDERLTALFPYNIEIKPPENENHLVSWNSQLEEDMKMIQFQDNRNHITEVLAENDLECDDLGSICLSDTMVLGRYIEEIVVSAVSYHLMNKKDPEYRNGKLLLSAKSLSHALEIFQENKMYDKDSMKLEAKRDASKVADRGIAPFAAKSETKPATLLPPVPPTAAAAPPVESKAEPEKFEKKDNPSPAAKAPEMPPDNEFEKRIRPEVIPANEIGVTFDDIGALSDIKESLQELVMLPLRRPDLFKGGLLKPCRGILLFGPPGTGKTMLAKAIANEAQASFINVSMSTITSKWFGEDEKNVRALFTLAAKVSPTIIFVDEVDSMLGQRNRAGEHEAMRKIKNEFMTHWDGLLSRPDQKILVLAATNRPFDLDEAIIRRFERRIMVGLPSLESRELILRSLLSKEKVDGGLDYKELATMTEGYSGSDLKNLCTTAAYRPVRELIQKERKKELEKKREQGGNASDASKMKEKDETIILRPLNMKDLKEAKNQVAASFAAEGTIMGELKQWNELYGEGGSRKKQQLTYFL</sequence>
<dbReference type="Proteomes" id="UP000007752">
    <property type="component" value="Chromosome 1"/>
</dbReference>
<evidence type="ECO:0000256" key="6">
    <source>
        <dbReference type="SAM" id="MobiDB-lite"/>
    </source>
</evidence>
<keyword evidence="3" id="KW-0472">Membrane</keyword>
<dbReference type="AlphaFoldDB" id="B9EU68"/>
<dbReference type="EMBL" id="CM000138">
    <property type="protein sequence ID" value="EEE54150.1"/>
    <property type="molecule type" value="Genomic_DNA"/>
</dbReference>
<dbReference type="InterPro" id="IPR003959">
    <property type="entry name" value="ATPase_AAA_core"/>
</dbReference>
<evidence type="ECO:0000256" key="5">
    <source>
        <dbReference type="ARBA" id="ARBA00023128"/>
    </source>
</evidence>
<feature type="compositionally biased region" description="Basic and acidic residues" evidence="6">
    <location>
        <begin position="804"/>
        <end position="813"/>
    </location>
</feature>
<comment type="subcellular location">
    <subcellularLocation>
        <location evidence="1">Mitochondrion outer membrane</location>
        <topology evidence="1">Single-pass membrane protein</topology>
    </subcellularLocation>
</comment>
<feature type="region of interest" description="Disordered" evidence="6">
    <location>
        <begin position="508"/>
        <end position="556"/>
    </location>
</feature>
<dbReference type="PANTHER" id="PTHR45644">
    <property type="entry name" value="AAA ATPASE, PUTATIVE (AFU_ORTHOLOGUE AFUA_2G12920)-RELATED-RELATED"/>
    <property type="match status" value="1"/>
</dbReference>
<evidence type="ECO:0000256" key="2">
    <source>
        <dbReference type="ARBA" id="ARBA00022741"/>
    </source>
</evidence>
<dbReference type="InterPro" id="IPR003593">
    <property type="entry name" value="AAA+_ATPase"/>
</dbReference>